<keyword evidence="1" id="KW-0472">Membrane</keyword>
<organism evidence="2 3">
    <name type="scientific">Eumeta variegata</name>
    <name type="common">Bagworm moth</name>
    <name type="synonym">Eumeta japonica</name>
    <dbReference type="NCBI Taxonomy" id="151549"/>
    <lineage>
        <taxon>Eukaryota</taxon>
        <taxon>Metazoa</taxon>
        <taxon>Ecdysozoa</taxon>
        <taxon>Arthropoda</taxon>
        <taxon>Hexapoda</taxon>
        <taxon>Insecta</taxon>
        <taxon>Pterygota</taxon>
        <taxon>Neoptera</taxon>
        <taxon>Endopterygota</taxon>
        <taxon>Lepidoptera</taxon>
        <taxon>Glossata</taxon>
        <taxon>Ditrysia</taxon>
        <taxon>Tineoidea</taxon>
        <taxon>Psychidae</taxon>
        <taxon>Oiketicinae</taxon>
        <taxon>Eumeta</taxon>
    </lineage>
</organism>
<keyword evidence="1" id="KW-1133">Transmembrane helix</keyword>
<protein>
    <submittedName>
        <fullName evidence="2">Uncharacterized protein</fullName>
    </submittedName>
</protein>
<accession>A0A4C1VER3</accession>
<sequence>MEKAGDDSCQCRRQCDIQKFVKEAIILYPVESLFSNPGVRPSCMVRNSSRMLGKWPVRSIPLNILFMTTIALLGRCLSAAVDMPSGPRSFFLDRRNTILCSAAGDRNRSPQSGHEFAHTLLYLCVVLFMRWRGCRKN</sequence>
<dbReference type="EMBL" id="BGZK01000328">
    <property type="protein sequence ID" value="GBP37099.1"/>
    <property type="molecule type" value="Genomic_DNA"/>
</dbReference>
<evidence type="ECO:0000256" key="1">
    <source>
        <dbReference type="SAM" id="Phobius"/>
    </source>
</evidence>
<comment type="caution">
    <text evidence="2">The sequence shown here is derived from an EMBL/GenBank/DDBJ whole genome shotgun (WGS) entry which is preliminary data.</text>
</comment>
<keyword evidence="1" id="KW-0812">Transmembrane</keyword>
<evidence type="ECO:0000313" key="3">
    <source>
        <dbReference type="Proteomes" id="UP000299102"/>
    </source>
</evidence>
<dbReference type="Proteomes" id="UP000299102">
    <property type="component" value="Unassembled WGS sequence"/>
</dbReference>
<proteinExistence type="predicted"/>
<gene>
    <name evidence="2" type="ORF">EVAR_19228_1</name>
</gene>
<feature type="transmembrane region" description="Helical" evidence="1">
    <location>
        <begin position="116"/>
        <end position="133"/>
    </location>
</feature>
<name>A0A4C1VER3_EUMVA</name>
<dbReference type="AlphaFoldDB" id="A0A4C1VER3"/>
<reference evidence="2 3" key="1">
    <citation type="journal article" date="2019" name="Commun. Biol.">
        <title>The bagworm genome reveals a unique fibroin gene that provides high tensile strength.</title>
        <authorList>
            <person name="Kono N."/>
            <person name="Nakamura H."/>
            <person name="Ohtoshi R."/>
            <person name="Tomita M."/>
            <person name="Numata K."/>
            <person name="Arakawa K."/>
        </authorList>
    </citation>
    <scope>NUCLEOTIDE SEQUENCE [LARGE SCALE GENOMIC DNA]</scope>
</reference>
<feature type="transmembrane region" description="Helical" evidence="1">
    <location>
        <begin position="60"/>
        <end position="81"/>
    </location>
</feature>
<evidence type="ECO:0000313" key="2">
    <source>
        <dbReference type="EMBL" id="GBP37099.1"/>
    </source>
</evidence>
<keyword evidence="3" id="KW-1185">Reference proteome</keyword>